<dbReference type="OrthoDB" id="3456672at2"/>
<evidence type="ECO:0000259" key="2">
    <source>
        <dbReference type="Pfam" id="PF09995"/>
    </source>
</evidence>
<dbReference type="Pfam" id="PF09995">
    <property type="entry name" value="MPAB_Lcp_cat"/>
    <property type="match status" value="1"/>
</dbReference>
<sequence>MSVSIPADPDTPITPLGPDSLFWRLFADSRVVPYVFWGGTIQNLYPGLAAVVEEHSTVKQEPMQRLLRSLYTILGTAFDGERAHQTSQELVQYHRGLVSTDSTGRRAPALRPDTFYWAHATYIVAALEMAENFYGGFTKGQQEQLFEEFKVIWRQYGIKYRDEPDTLDTFWVYWDHMVSHELVMTQAFKDLFYYRFGVHNTPPRWIPAPLYRGVLNGIGMPIFRLYATGMYPGPVRRLAGLKWTRTHQRIFDAINLVLRLVWRVLPERARMHPRARQGWLRVRGDLPADAPLLTAPPRYAPPPQYRNRPHNFQPIPPTENTAASQ</sequence>
<dbReference type="EMBL" id="MVHF01000034">
    <property type="protein sequence ID" value="ORA29890.1"/>
    <property type="molecule type" value="Genomic_DNA"/>
</dbReference>
<dbReference type="PANTHER" id="PTHR36151">
    <property type="entry name" value="BLR2777 PROTEIN"/>
    <property type="match status" value="1"/>
</dbReference>
<dbReference type="RefSeq" id="WP_158087198.1">
    <property type="nucleotide sequence ID" value="NZ_MVHF01000034.1"/>
</dbReference>
<accession>A0A1X0AIK3</accession>
<dbReference type="Proteomes" id="UP000192448">
    <property type="component" value="Unassembled WGS sequence"/>
</dbReference>
<name>A0A1X0AIK3_9MYCO</name>
<dbReference type="STRING" id="1927124.BST13_26455"/>
<gene>
    <name evidence="3" type="ORF">BST13_26455</name>
</gene>
<dbReference type="AlphaFoldDB" id="A0A1X0AIK3"/>
<dbReference type="GO" id="GO:0016491">
    <property type="term" value="F:oxidoreductase activity"/>
    <property type="evidence" value="ECO:0007669"/>
    <property type="project" value="InterPro"/>
</dbReference>
<keyword evidence="4" id="KW-1185">Reference proteome</keyword>
<feature type="region of interest" description="Disordered" evidence="1">
    <location>
        <begin position="297"/>
        <end position="325"/>
    </location>
</feature>
<proteinExistence type="predicted"/>
<evidence type="ECO:0000313" key="4">
    <source>
        <dbReference type="Proteomes" id="UP000192448"/>
    </source>
</evidence>
<feature type="domain" description="ER-bound oxygenase mpaB/mpaB'/Rubber oxygenase catalytic" evidence="2">
    <location>
        <begin position="23"/>
        <end position="259"/>
    </location>
</feature>
<evidence type="ECO:0000256" key="1">
    <source>
        <dbReference type="SAM" id="MobiDB-lite"/>
    </source>
</evidence>
<organism evidence="3 4">
    <name type="scientific">Mycobacterium aquaticum</name>
    <dbReference type="NCBI Taxonomy" id="1927124"/>
    <lineage>
        <taxon>Bacteria</taxon>
        <taxon>Bacillati</taxon>
        <taxon>Actinomycetota</taxon>
        <taxon>Actinomycetes</taxon>
        <taxon>Mycobacteriales</taxon>
        <taxon>Mycobacteriaceae</taxon>
        <taxon>Mycobacterium</taxon>
    </lineage>
</organism>
<protein>
    <recommendedName>
        <fullName evidence="2">ER-bound oxygenase mpaB/mpaB'/Rubber oxygenase catalytic domain-containing protein</fullName>
    </recommendedName>
</protein>
<evidence type="ECO:0000313" key="3">
    <source>
        <dbReference type="EMBL" id="ORA29890.1"/>
    </source>
</evidence>
<dbReference type="InterPro" id="IPR018713">
    <property type="entry name" value="MPAB/Lcp_cat_dom"/>
</dbReference>
<comment type="caution">
    <text evidence="3">The sequence shown here is derived from an EMBL/GenBank/DDBJ whole genome shotgun (WGS) entry which is preliminary data.</text>
</comment>
<reference evidence="3 4" key="1">
    <citation type="submission" date="2017-02" db="EMBL/GenBank/DDBJ databases">
        <title>The new phylogeny of genus Mycobacterium.</title>
        <authorList>
            <person name="Tortoli E."/>
            <person name="Trovato A."/>
            <person name="Cirillo D.M."/>
        </authorList>
    </citation>
    <scope>NUCLEOTIDE SEQUENCE [LARGE SCALE GENOMIC DNA]</scope>
    <source>
        <strain evidence="3 4">RW6</strain>
    </source>
</reference>
<dbReference type="PANTHER" id="PTHR36151:SF3">
    <property type="entry name" value="ER-BOUND OXYGENASE MPAB_MPAB'_RUBBER OXYGENASE CATALYTIC DOMAIN-CONTAINING PROTEIN"/>
    <property type="match status" value="1"/>
</dbReference>